<name>A0ACB0II00_TRIPR</name>
<organism evidence="1 2">
    <name type="scientific">Trifolium pratense</name>
    <name type="common">Red clover</name>
    <dbReference type="NCBI Taxonomy" id="57577"/>
    <lineage>
        <taxon>Eukaryota</taxon>
        <taxon>Viridiplantae</taxon>
        <taxon>Streptophyta</taxon>
        <taxon>Embryophyta</taxon>
        <taxon>Tracheophyta</taxon>
        <taxon>Spermatophyta</taxon>
        <taxon>Magnoliopsida</taxon>
        <taxon>eudicotyledons</taxon>
        <taxon>Gunneridae</taxon>
        <taxon>Pentapetalae</taxon>
        <taxon>rosids</taxon>
        <taxon>fabids</taxon>
        <taxon>Fabales</taxon>
        <taxon>Fabaceae</taxon>
        <taxon>Papilionoideae</taxon>
        <taxon>50 kb inversion clade</taxon>
        <taxon>NPAAA clade</taxon>
        <taxon>Hologalegina</taxon>
        <taxon>IRL clade</taxon>
        <taxon>Trifolieae</taxon>
        <taxon>Trifolium</taxon>
    </lineage>
</organism>
<accession>A0ACB0II00</accession>
<proteinExistence type="predicted"/>
<dbReference type="EMBL" id="CASHSV030000001">
    <property type="protein sequence ID" value="CAJ2631575.1"/>
    <property type="molecule type" value="Genomic_DNA"/>
</dbReference>
<reference evidence="1" key="1">
    <citation type="submission" date="2023-10" db="EMBL/GenBank/DDBJ databases">
        <authorList>
            <person name="Rodriguez Cubillos JULIANA M."/>
            <person name="De Vega J."/>
        </authorList>
    </citation>
    <scope>NUCLEOTIDE SEQUENCE</scope>
</reference>
<evidence type="ECO:0000313" key="1">
    <source>
        <dbReference type="EMBL" id="CAJ2631575.1"/>
    </source>
</evidence>
<evidence type="ECO:0000313" key="2">
    <source>
        <dbReference type="Proteomes" id="UP001177021"/>
    </source>
</evidence>
<keyword evidence="2" id="KW-1185">Reference proteome</keyword>
<comment type="caution">
    <text evidence="1">The sequence shown here is derived from an EMBL/GenBank/DDBJ whole genome shotgun (WGS) entry which is preliminary data.</text>
</comment>
<gene>
    <name evidence="1" type="ORF">MILVUS5_LOCUS3078</name>
</gene>
<dbReference type="Proteomes" id="UP001177021">
    <property type="component" value="Unassembled WGS sequence"/>
</dbReference>
<protein>
    <submittedName>
        <fullName evidence="1">Uncharacterized protein</fullName>
    </submittedName>
</protein>
<sequence>MPSSEDSVNQLQMFEQQQQVQEQLIWEDENRKQNLIGIDGLYEDKVYKIYEAAAILLNNKCYMTRSEVHIHDESASSEEDYTEIKKKKTIVSYILGAMYAKSIDNATLLHLLTCVLHLDPPFMEEHA</sequence>